<evidence type="ECO:0000256" key="2">
    <source>
        <dbReference type="ARBA" id="ARBA00022737"/>
    </source>
</evidence>
<evidence type="ECO:0000256" key="3">
    <source>
        <dbReference type="ARBA" id="ARBA00023180"/>
    </source>
</evidence>
<dbReference type="NCBIfam" id="NF012211">
    <property type="entry name" value="tand_rpt_95"/>
    <property type="match status" value="1"/>
</dbReference>
<feature type="compositionally biased region" description="Basic and acidic residues" evidence="4">
    <location>
        <begin position="29"/>
        <end position="40"/>
    </location>
</feature>
<dbReference type="RefSeq" id="WP_101286019.1">
    <property type="nucleotide sequence ID" value="NZ_CP024199.1"/>
</dbReference>
<feature type="region of interest" description="Disordered" evidence="4">
    <location>
        <begin position="5850"/>
        <end position="5879"/>
    </location>
</feature>
<feature type="region of interest" description="Disordered" evidence="4">
    <location>
        <begin position="3777"/>
        <end position="3796"/>
    </location>
</feature>
<dbReference type="Gene3D" id="2.60.40.10">
    <property type="entry name" value="Immunoglobulins"/>
    <property type="match status" value="2"/>
</dbReference>
<dbReference type="Proteomes" id="UP000233458">
    <property type="component" value="Chromosome"/>
</dbReference>
<dbReference type="Pfam" id="PF17963">
    <property type="entry name" value="Big_9"/>
    <property type="match status" value="4"/>
</dbReference>
<dbReference type="InterPro" id="IPR039005">
    <property type="entry name" value="CSPG_rpt"/>
</dbReference>
<dbReference type="NCBIfam" id="TIGR01965">
    <property type="entry name" value="VCBS_repeat"/>
    <property type="match status" value="2"/>
</dbReference>
<keyword evidence="3" id="KW-0325">Glycoprotein</keyword>
<dbReference type="InterPro" id="IPR051561">
    <property type="entry name" value="FRAS1_ECM"/>
</dbReference>
<proteinExistence type="predicted"/>
<feature type="compositionally biased region" description="Polar residues" evidence="4">
    <location>
        <begin position="2822"/>
        <end position="2833"/>
    </location>
</feature>
<evidence type="ECO:0000313" key="6">
    <source>
        <dbReference type="EMBL" id="AUG54816.1"/>
    </source>
</evidence>
<dbReference type="Pfam" id="PF14252">
    <property type="entry name" value="DUF4347"/>
    <property type="match status" value="1"/>
</dbReference>
<feature type="compositionally biased region" description="Low complexity" evidence="4">
    <location>
        <begin position="6255"/>
        <end position="6296"/>
    </location>
</feature>
<feature type="region of interest" description="Disordered" evidence="4">
    <location>
        <begin position="2816"/>
        <end position="2858"/>
    </location>
</feature>
<feature type="compositionally biased region" description="Pro residues" evidence="4">
    <location>
        <begin position="6088"/>
        <end position="6117"/>
    </location>
</feature>
<dbReference type="PANTHER" id="PTHR45739">
    <property type="entry name" value="MATRIX PROTEIN, PUTATIVE-RELATED"/>
    <property type="match status" value="1"/>
</dbReference>
<dbReference type="InterPro" id="IPR010221">
    <property type="entry name" value="VCBS_dom"/>
</dbReference>
<evidence type="ECO:0000256" key="4">
    <source>
        <dbReference type="SAM" id="MobiDB-lite"/>
    </source>
</evidence>
<dbReference type="Pfam" id="PF17803">
    <property type="entry name" value="Cadherin_4"/>
    <property type="match status" value="1"/>
</dbReference>
<keyword evidence="1" id="KW-0732">Signal</keyword>
<sequence>MTKLYFSALEPRVLLDAAAVATVASEVTHHDQAETKHQADAQKTSDASSDVSSQFDAVVANLNPETATGRVLVVIDSRVEGAEEFAASLEGKADVLIVDSDQSGAKAIADALASGTDVSGLHIISHGGDGSFELGSDHIDSAALASEVGSEISSWSSHLSAGADILLYGCNIAKDETGKQFVDTFSSLTGADIAASDDVTGNTDLGGDWDLEYATGQITATLPADSSALHSISQLLADPVDPVTGHQPTISGMGVSQNGVEDTAVTLGGISVGDIDHDASNVGETLTVTITVVDGSSNPTGSIALNGTAGLDSVTGDNGNTITLVGKQDAINAALNNMVLTPSENYNGTVNVHLTVNDGTTGDVTDTITVNLSPVNDAPDMSPSPVSVDEGGSVTIGTDIFNLTDPELGITQTASQEVFQVTALPTEGVLKLNGNNLLVGSTFSLQDVISGKLTYKHDGTDIIVGSNDVDGFKVTVNDGGGSGNVGPFDVAINIAPVNQAPTVDGSPTVHEGEGTEDVYNSPGTVTQAAEIGSLLNISGGDADSADDLANMTITISEVDNQGHGTLFIDTDGDGIFNSGIDQIITGSVTISGADIGKLKFAHNGTEPDGNSPSFKITVTDGGGGAGDAAKASVSKTITIGVIGNDDNPEIDTNSPQTVDAGVVTVLSSANLKVTDIDDTSGGKQLVYKITSLPTYGELRLNGVILSVGDRFSQDDLDNGRVTYFQTAKVTAADRVSGENYVADGFSFEVRDSQLRSYNQAGAEGGVVDPTTGNIKTNSFELRINGDWTGDGGETPDGSVTIKGTPVNSGLQVTEEDGIVGGADTGTITSSMLNYILQATSGGNTYDIASSDTIYRLTDLPTNGKLYLNGVELHVFDSFTQADIDANNVTFVHDGSEDHQSSFGFSLSVGVNEVVKTTFSLRATATNDAPTVSGGTATVAEGSAVGLTTSSLGMADADTSNEPGEPSDANDEAQADDLYIQITTLPQNGTLQYLSNGTWIDIQAGDWISAKLLTGDENTTGIRYLQTVDAVASDSFEYRVRDDFKDNSDNDTDNVRSSVADPDANHVSGNGTVNLTITSVDNHAPTINGNPKAYEGQGSENLYNDNSTKTQAADIGGQITIADFDSYDDDTRLTVSITNVDTHGVGTLFLDVDGDGYFGAGDTQITGDTANLTIAQLKTLKFIHDGAEPSDATDPSFTLTVTDSGGGFGVGEALSTSKNIVIDILANDDYSSLDTNNTAQIDAGQSFVIDTSYLSVSDVDDTSNGTQLVYEVTDLPDHGELRLNGVRLTLGDRFSQADVAAGKLVYVQNGAVDDPDAKASGTAFTADSFDFKVYDSQQRAFNNDGADGGVVDPNNNHEIATNTFNIEIQGDFAGDGGTATSSDPVTIVDSTNNGIDVVEGDGVSGGSDTHTISSSELNYELKYTQGGSEYTVPADATVYRISSLPTNGTLYVDGKAIDSLYDSFTQDDIDNGRVVFVHDGGEIHQGSFGFTISVGTSEAVAGTFALRATATNDAPTATGGTLADVTQGATVGITTGALGMSDVDVANETGEPGSNPEASSDDLFFKVTDLPDGGKLQYYDDGTSSWVDVGANDWLSAGLLTGDSATTKLRYVNDSGIALSADNFKFIVRDDLSTVDGAKQTAADPATGNVSAEKQVSWNIVASVNHAPTIDGTPSVYEGQGTEDVYNNPGTKTSAADIGGQITIGDVDTSDSGNLGIVISDIDTYGLGTLFLDANGNGQVDSGEAITGTTATLTMAEFKTLKFAHNGTEPDGTTKPEFKLTVTDAGGEPGAGHELTTAKTIQIDVIANDDHSVLDTNKPTTVQAGVSTVITRNFLHVSDVDDTSNGTEIVYRLTSLPTYGELRLNGNLLTVNSTFTQADIDAGRLTYVQTKAVTDSDNSTAGTSYTSDSFNFEVRDSHSRVFNNAGQAGGVVNSADGTIATNTFNLQIQGSYDPDAAPTGDPVVIDQSSVNTGIEVYEGDGQFGGTDNDTVTITSQNLSYTLKATQGTSEYTIPTEGTVYRLTTLPQNGTLYLNGKALGIYDSFTQADINNGLLKFTHDGGETHHGSFNFSISIGTGQLADDRAQGTFTITAIPVNDAPTADGGSVPTIGEGATVTITTGTMKIGDVDNQAEADEPYGEAVIDDLYFQIVDLPDTGTLQYKDAGGNWVDVQAGDWLSASLLTGDKNTTGLRYIHDGTENFTDSFQFRVRDDLHSSDGLRQTATDPATINTSNNATVNFTIAPLNDAPISDQNAAADSATTENGRTTVNEVLEVSEGGTGTISDSYLVSVDPDNAPETLQYRITQNVTSGVLYLDGKRLGVGSVFTQADIDAGRLTYIHDGSEVRSDNFQYIVSDSVNDHTWTVDGTKAASQFDIIVPASGYANDVPKITRAGADYDVYGTNTFDMDGKFTLSDPDLVVVDSPGETDFVSVTVVLKDKDGNAVDLSSSGDLALGTLTGITVTSDVASSGSITFQGSLADVQAALNSMNVVLPDGDHDTTYTVEVSVDDRLRDSSGNLTAGANGSENATINQDGSTINDANNIAKTSVLLRASRTNTPPTIDVPNPGDARVTYEDTTKTISGIRIDDTDAFGKDVKVTLSVSNGRLEFSAPGDVTISGNDSGTVTLTGSVTEINAIMDQLTYAGNQDYVGADVLNITVNDLGNSGGPAETATTTVNITVKSVNDAPTITNGTTGRIDVVNNNTYTFGDSSNGFIIDDIDLDGGAGDDAFVVTVRILDPNGNPVSAASYTTGSNNIVISSTDSSGAVTVDGTYNGDGAALRISGSEADINNYLKGLQVNFGDFGEQNQTYKVQVIVDDRMPASPEGSDNNALESSDMANGGPNPDQTPYDSAPNIDATPIDPYTTDVSASNFQYNVAAVTRDVFLTAYNTPAKVTGNNFSVDESNGVINVNGSNANLTIDDVDDLGQDMSVTLTVSAGSTITGLNNQTADGAGITGLGGTSVTLSGFNEAELNAILKTIVVKVPTETGDAGSNSNFNGDITLTVAVNDLGNTGLRPDSLTGDTNDAAANPGDYAYADGSSAELVTTRTITITVNPTNDAPTISAGTTSHNVTESNVVGQGTPETTILDNVTIGDVDLATTGGLDANTFGKGQIVVSLTGAQAGEVLSVSGSLAGIDSVTGGTGGSALTINLTDTATLAEVKAIVEAIKYQSTGDIVTGTRNITVNLYDAQGSSQDGNIQSGGDAGASRLSASIAATVTVTEQNDPPSISGSPSITAKEDIDYVFQVSDFNFTQTGGESALDTELGQITVKSLPDGAKGDLLLQTGTDGNGDPVYSAVTANQTISAQDIADGKLIYRSDLNLNQSQADNSFTYSVWDKGHASDTTIRESADGTMQINVDQQNDAPVLDATNKTASATESATSATGTDPVQIVSGVSLSDIDLSTTDGLSVFGKGTLTVEIVGATTATKEYLTLSGSLPAGVTVVDSQGNPISLSSTVGDNKLVFSLDADTTAAEVQSLMESLRYHTESDVLDGARTVKFTINDGNNEQTNGNTAGGPTSLEATLNATVTITEVNDPPAGGDQTVVTLEDTDYALKVSDFNYTQPGDETDTFKAVRIDTLPGSGTLKLNGVAITAGTVVSIADITSGNLVYSPAENVNGDAAATFTFSVQDSRDGFDTSPNTITVDITPQNDAPTFNDTVGVVTSVNESTAANTGTSPVAIITGANIGDIDLSTTGALSSTVYGAGKITVAVTGATSADQLTLASGDRPSGVTVTGGNNGAALVITLDADTTVSEVNAILNAIKYASTSDTASGERVITTTLSDGHATSDDGNVQSGGNAGGPDALSVDLVSKITIVEQNDPPASSDNTVTTNEDTTYVIKVSDFNYTQPGGENDTLGGVTINSITGTGTFKLDGNAITAPKFVTFAEINAGKLVYEPVANENGDARAEINFTVQDSRGLDATSSSDLTVNVTPQNDAPTFNNTVGVVTSVNESTDANKGVPATAIITGANIGDIDLSTTGALSGTVYGEGKITVAITSADASEQLTIDTSVLTGSALPSGVVVTGGVNGANLVITLDNDTTIAQVNEILNAIRYSTTSDTFTGGERTITTTLSDGKVSTDDGNVQAGGNAGGPDALSVDLISKITVVEQNDPPASSDNTVTTNEDTTYVIKVSDFNYTQPGGENDTLGGVTINSITGTGTFKLDGNAITAPKFVTFAEINAGKLVYEPVANENGDARAEINFTVQDSRGLDATSSSDLTVNVTPQNDAPTFNNTVGVVTSVNESTDANKGVPATAIITGANIGDIDLSTTGALSGTVYGEGTITVAITGADASEQLTIDSSALPAGVTQTGGANGTNLVITLDANTTIAEVNAILDAIRYSTTSDTFTGGERTITTTLSDGKVSTDDGNVQAGGDAGGPNALSVDLVSKITVVEKNDPPLGADQTVTTPEDTDYALKVTDFNYSQPGGESDTLKAVRIDTLPASGTLKLNGVAISAGTVVSVADITSGKLVYSPAANVNGDAAATFTFSVQDSRDGFDTTPKTVTVNITPLNDAPTFNNTVGVVTSVNESTDANKGVPATAIITGANIGDIDLSTTGALSGTVYGEGTITVAITGADASEQLTIDSSALPAGVTQTGGANGTNLVITLDANTTIAEVNAILDAIRYSTTSDTFTGGERTITTTLSDGKVSTDDGNVQAGGDAGGPNALSVDLVSKITVVEKNDPPLGADQTVTTPEDTDYALKVTDFNYSQPGGESDTLKAVRIDTLPASGTLKLNGVAISAGTVVSVADITSGKLVYSPAANVNGDAAATFTFSVQDSRDGFDTTPKTVTVNITPLNDAPTFNNTVGVVTSVNESTDANKGVPATAIITGANIGDIDLSTTGALSGTVYGEGTITVAITGADASEQLTIDSSALPAGVTQTGGANGTNLVITLDANTTIAEVNAILDAIRYSTTSDTFTGGERTITTTLSDGKASTDDGNVQAGGDAGGPNALSVDLVSKITVVEKNDPPLGADQTVTTPEDTDYALKVTDFNYSQPGGESDTLKAVRIDTLPASGMLKLNGVAITAGTVVSVADITSGKLVYSPAANVNGDAAATFTFSVQDSRDGFDTTPKTVTVNITPLNDAPTFNNTVGVVTSVNESTDANKGVPATAIITGANIGDIDLSTTGALSGTVYGEGTITVAITGADASEQLTIDSSALPAGVTQTGGANGTNLVITLDANTTIAEVNAILDAIRYSTTSDTFTGGERTITTTLSDGKVSTDDGNVQAGGDAGGPNALSVDLVSKITVVEKNDPPLGADQTVTTPEDTDYALKVTDFNYSQPGGESDTLKAVRIDTLPASGTLKLNGVAITAGTVVSVADITSGKLVYSPAANVNGDAAATFTFSVQDSRDGFDTTPKTVTVNITPLNDAPTFNNTVGVVTSVNESTDANKGVPATAIITGANIGDIDLSTTGALSGTVYGEGTITVAITGADASEQLTIDSSALPAGVTQTGGANGTNLVITLDANTTIAEVNAILDAIRYSTTSDTFTGGERTITTTLSDGKVSTDDGNVQAGGDAGGPNALSVDLVSKITVVEKNDPPVISGSPAVTATEDTDYAFKVSDFNYSQQGGESTVDTDLNKITIKTLPDSAKGKLLLQTGTSGGNPVYTEVAVGQEISAADISAGKLIYRADANLNGPEAQTSFTYSVWDKGHAASNNVAAESTTGTMNVSVIAVNDAPVLSGTSESPAMVIKDDGTGTTSTAALASGVAVSDIDITKDGDVSSYGGGTITVTFTDGYQSGDRLTVNGGLLAGMTGVSGGNGSALVISLANDATSAQVKSIIEAIRYGSVDADPTAGKTDTTRAYSIVLNDGDNNADAGTIDGTNDAGGPTSLNSVALTGTITFRYPPTATDDTVTVSKTSTTGTGNVKTNDNDPEHTADPTHEADFTLTKVNGATGNVGKTITGTYGTITINSDGTYSYQLDTTNQAVIQQLPGDADLTESFTYQITDNDGQTDTATVHIKIVGTNLPPEATDNSNSVKVGNNETASGNVISDNDGDGVDKNTENVSQTLSVVGIKGATGNIGTPVAGTYGTITVNANGTYSYVLNTANSTVRNLPVGQTLTETFTYTLSDGIDTDVATVTITIEGPNASKPPSPPTPPTPTPGPGETPGSPDPGPGGTPGPGNDPYTKVVNTFGSGVDFHSPLINPVRLTLELQDRVATATGIQLFPLPATAFQHTDPTETLDIDASQPDGSPLPAFVNFNAQNMVFVVDGDAARLAGVKSVDIRVTGRDTRGNEATTTFTILFTDRNVAAPAEPGADNANGDGEQGNQDGQQSPDGNDANGDNGDQGNGNNTNGANSVKAPAADGNDRAEAPMTDSDVLAGMAAKERMLSRIAVDAQAMNYGRHAILAEREALLADFAALFKG</sequence>
<feature type="compositionally biased region" description="Low complexity" evidence="4">
    <location>
        <begin position="5850"/>
        <end position="5867"/>
    </location>
</feature>
<feature type="region of interest" description="Disordered" evidence="4">
    <location>
        <begin position="5981"/>
        <end position="6001"/>
    </location>
</feature>
<dbReference type="EMBL" id="CP024199">
    <property type="protein sequence ID" value="AUG54816.1"/>
    <property type="molecule type" value="Genomic_DNA"/>
</dbReference>
<dbReference type="InterPro" id="IPR002126">
    <property type="entry name" value="Cadherin-like_dom"/>
</dbReference>
<keyword evidence="2" id="KW-0677">Repeat</keyword>
<dbReference type="InterPro" id="IPR025592">
    <property type="entry name" value="DUF4347"/>
</dbReference>
<evidence type="ECO:0000259" key="5">
    <source>
        <dbReference type="PROSITE" id="PS50268"/>
    </source>
</evidence>
<evidence type="ECO:0000313" key="7">
    <source>
        <dbReference type="Proteomes" id="UP000233458"/>
    </source>
</evidence>
<evidence type="ECO:0000256" key="1">
    <source>
        <dbReference type="ARBA" id="ARBA00022729"/>
    </source>
</evidence>
<dbReference type="PROSITE" id="PS51854">
    <property type="entry name" value="CSPG"/>
    <property type="match status" value="8"/>
</dbReference>
<dbReference type="PROSITE" id="PS50268">
    <property type="entry name" value="CADHERIN_2"/>
    <property type="match status" value="1"/>
</dbReference>
<dbReference type="InterPro" id="IPR040853">
    <property type="entry name" value="RapA2_cadherin-like"/>
</dbReference>
<dbReference type="InterPro" id="IPR013783">
    <property type="entry name" value="Ig-like_fold"/>
</dbReference>
<reference evidence="6 7" key="1">
    <citation type="submission" date="2017-10" db="EMBL/GenBank/DDBJ databases">
        <title>Biodiversity and function of Thalassospira species in the particle-attached aromatic-hydrocarbon-degrading consortia from the surface seawater of the China South Sea.</title>
        <authorList>
            <person name="Dong C."/>
            <person name="Liu R."/>
            <person name="Shao Z."/>
        </authorList>
    </citation>
    <scope>NUCLEOTIDE SEQUENCE [LARGE SCALE GENOMIC DNA]</scope>
    <source>
        <strain evidence="6 7">CSC3H3</strain>
    </source>
</reference>
<dbReference type="Pfam" id="PF16184">
    <property type="entry name" value="Cadherin_3"/>
    <property type="match status" value="7"/>
</dbReference>
<name>A0ABN5FMS8_9PROT</name>
<dbReference type="PANTHER" id="PTHR45739:SF1">
    <property type="entry name" value="EXTRACELLULAR MATRIX ORGANIZING PROTEIN FRAS1"/>
    <property type="match status" value="1"/>
</dbReference>
<protein>
    <recommendedName>
        <fullName evidence="5">Cadherin domain-containing protein</fullName>
    </recommendedName>
</protein>
<accession>A0ABN5FMS8</accession>
<feature type="compositionally biased region" description="Basic and acidic residues" evidence="4">
    <location>
        <begin position="5868"/>
        <end position="5879"/>
    </location>
</feature>
<gene>
    <name evidence="6" type="ORF">CSC3H3_20395</name>
</gene>
<feature type="region of interest" description="Disordered" evidence="4">
    <location>
        <begin position="6245"/>
        <end position="6312"/>
    </location>
</feature>
<feature type="region of interest" description="Disordered" evidence="4">
    <location>
        <begin position="6083"/>
        <end position="6126"/>
    </location>
</feature>
<keyword evidence="7" id="KW-1185">Reference proteome</keyword>
<organism evidence="6 7">
    <name type="scientific">Thalassospira marina</name>
    <dbReference type="NCBI Taxonomy" id="2048283"/>
    <lineage>
        <taxon>Bacteria</taxon>
        <taxon>Pseudomonadati</taxon>
        <taxon>Pseudomonadota</taxon>
        <taxon>Alphaproteobacteria</taxon>
        <taxon>Rhodospirillales</taxon>
        <taxon>Thalassospiraceae</taxon>
        <taxon>Thalassospira</taxon>
    </lineage>
</organism>
<feature type="compositionally biased region" description="Polar residues" evidence="4">
    <location>
        <begin position="5981"/>
        <end position="5990"/>
    </location>
</feature>
<feature type="region of interest" description="Disordered" evidence="4">
    <location>
        <begin position="29"/>
        <end position="48"/>
    </location>
</feature>
<feature type="domain" description="Cadherin" evidence="5">
    <location>
        <begin position="2577"/>
        <end position="2685"/>
    </location>
</feature>